<evidence type="ECO:0000256" key="7">
    <source>
        <dbReference type="ARBA" id="ARBA00023224"/>
    </source>
</evidence>
<reference evidence="12" key="1">
    <citation type="submission" date="2025-08" db="UniProtKB">
        <authorList>
            <consortium name="RefSeq"/>
        </authorList>
    </citation>
    <scope>IDENTIFICATION</scope>
    <source>
        <tissue evidence="12">Tentacle</tissue>
    </source>
</reference>
<dbReference type="CDD" id="cd00637">
    <property type="entry name" value="7tm_classA_rhodopsin-like"/>
    <property type="match status" value="1"/>
</dbReference>
<evidence type="ECO:0000313" key="11">
    <source>
        <dbReference type="Proteomes" id="UP000515163"/>
    </source>
</evidence>
<organism evidence="11 12">
    <name type="scientific">Actinia tenebrosa</name>
    <name type="common">Australian red waratah sea anemone</name>
    <dbReference type="NCBI Taxonomy" id="6105"/>
    <lineage>
        <taxon>Eukaryota</taxon>
        <taxon>Metazoa</taxon>
        <taxon>Cnidaria</taxon>
        <taxon>Anthozoa</taxon>
        <taxon>Hexacorallia</taxon>
        <taxon>Actiniaria</taxon>
        <taxon>Actiniidae</taxon>
        <taxon>Actinia</taxon>
    </lineage>
</organism>
<proteinExistence type="predicted"/>
<dbReference type="KEGG" id="aten:116292771"/>
<accession>A0A6P8HTN9</accession>
<dbReference type="InterPro" id="IPR017452">
    <property type="entry name" value="GPCR_Rhodpsn_7TM"/>
</dbReference>
<protein>
    <submittedName>
        <fullName evidence="12">Neuropeptide Y receptor type 6-like</fullName>
    </submittedName>
</protein>
<feature type="transmembrane region" description="Helical" evidence="9">
    <location>
        <begin position="20"/>
        <end position="45"/>
    </location>
</feature>
<evidence type="ECO:0000256" key="3">
    <source>
        <dbReference type="ARBA" id="ARBA00022989"/>
    </source>
</evidence>
<dbReference type="RefSeq" id="XP_031555982.1">
    <property type="nucleotide sequence ID" value="XM_031700122.1"/>
</dbReference>
<feature type="transmembrane region" description="Helical" evidence="9">
    <location>
        <begin position="289"/>
        <end position="309"/>
    </location>
</feature>
<sequence>MNNSTQGNITSHSTHPNPIHILITLYSILLAWSLLGNVLVIAVVYCNQNLRTNINYLIVNMAVSDLLVPLVAMPWSIWNFATKSEWLVDGPLGEALCKLFPFLFHISPLVSSISLVIIAFQRFIAVVYRNRRQNLSRKTRWIAIAFPWIVAMAIFSPFFCAYRLINVWGYTKCDYSWSPAFDNWRAEMILICIQTAVGFVIPFIIIIILYTIIVYELHKSLYNVMNLMQKETIRSRQRRNRRIFSMLITIVVMFTICWCPLKVCEMLYYSNHHSLLSMDHDTFGKMYNSFLYMWLLLAAINPSIYFVFLRDFRQGLKSLCCRKTTAENELIPRRPRTPGGDSNQDPTCTRCTRTSGGDSNQDPTCNHLTSIPLQSRMNINTIYTRT</sequence>
<gene>
    <name evidence="12" type="primary">LOC116292771</name>
</gene>
<keyword evidence="2 9" id="KW-0812">Transmembrane</keyword>
<dbReference type="PANTHER" id="PTHR45695">
    <property type="entry name" value="LEUCOKININ RECEPTOR-RELATED"/>
    <property type="match status" value="1"/>
</dbReference>
<evidence type="ECO:0000256" key="6">
    <source>
        <dbReference type="ARBA" id="ARBA00023170"/>
    </source>
</evidence>
<evidence type="ECO:0000256" key="5">
    <source>
        <dbReference type="ARBA" id="ARBA00023136"/>
    </source>
</evidence>
<dbReference type="GeneID" id="116292771"/>
<evidence type="ECO:0000256" key="8">
    <source>
        <dbReference type="SAM" id="MobiDB-lite"/>
    </source>
</evidence>
<dbReference type="GO" id="GO:0005886">
    <property type="term" value="C:plasma membrane"/>
    <property type="evidence" value="ECO:0007669"/>
    <property type="project" value="TreeGrafter"/>
</dbReference>
<feature type="transmembrane region" description="Helical" evidence="9">
    <location>
        <begin position="243"/>
        <end position="269"/>
    </location>
</feature>
<comment type="subcellular location">
    <subcellularLocation>
        <location evidence="1">Membrane</location>
        <topology evidence="1">Multi-pass membrane protein</topology>
    </subcellularLocation>
</comment>
<feature type="compositionally biased region" description="Polar residues" evidence="8">
    <location>
        <begin position="340"/>
        <end position="365"/>
    </location>
</feature>
<feature type="transmembrane region" description="Helical" evidence="9">
    <location>
        <begin position="57"/>
        <end position="78"/>
    </location>
</feature>
<dbReference type="Pfam" id="PF00001">
    <property type="entry name" value="7tm_1"/>
    <property type="match status" value="1"/>
</dbReference>
<dbReference type="InterPro" id="IPR000276">
    <property type="entry name" value="GPCR_Rhodpsn"/>
</dbReference>
<evidence type="ECO:0000313" key="12">
    <source>
        <dbReference type="RefSeq" id="XP_031555982.1"/>
    </source>
</evidence>
<dbReference type="OrthoDB" id="10343507at2759"/>
<keyword evidence="6" id="KW-0675">Receptor</keyword>
<feature type="transmembrane region" description="Helical" evidence="9">
    <location>
        <begin position="188"/>
        <end position="215"/>
    </location>
</feature>
<dbReference type="InParanoid" id="A0A6P8HTN9"/>
<dbReference type="PROSITE" id="PS50262">
    <property type="entry name" value="G_PROTEIN_RECEP_F1_2"/>
    <property type="match status" value="1"/>
</dbReference>
<dbReference type="GO" id="GO:0004930">
    <property type="term" value="F:G protein-coupled receptor activity"/>
    <property type="evidence" value="ECO:0007669"/>
    <property type="project" value="UniProtKB-KW"/>
</dbReference>
<keyword evidence="7" id="KW-0807">Transducer</keyword>
<evidence type="ECO:0000256" key="2">
    <source>
        <dbReference type="ARBA" id="ARBA00022692"/>
    </source>
</evidence>
<feature type="transmembrane region" description="Helical" evidence="9">
    <location>
        <begin position="141"/>
        <end position="168"/>
    </location>
</feature>
<keyword evidence="11" id="KW-1185">Reference proteome</keyword>
<evidence type="ECO:0000256" key="9">
    <source>
        <dbReference type="SAM" id="Phobius"/>
    </source>
</evidence>
<dbReference type="FunCoup" id="A0A6P8HTN9">
    <property type="interactions" value="1300"/>
</dbReference>
<dbReference type="AlphaFoldDB" id="A0A6P8HTN9"/>
<dbReference type="Gene3D" id="1.20.1070.10">
    <property type="entry name" value="Rhodopsin 7-helix transmembrane proteins"/>
    <property type="match status" value="1"/>
</dbReference>
<evidence type="ECO:0000256" key="4">
    <source>
        <dbReference type="ARBA" id="ARBA00023040"/>
    </source>
</evidence>
<keyword evidence="4" id="KW-0297">G-protein coupled receptor</keyword>
<dbReference type="Proteomes" id="UP000515163">
    <property type="component" value="Unplaced"/>
</dbReference>
<feature type="domain" description="G-protein coupled receptors family 1 profile" evidence="10">
    <location>
        <begin position="36"/>
        <end position="305"/>
    </location>
</feature>
<feature type="region of interest" description="Disordered" evidence="8">
    <location>
        <begin position="331"/>
        <end position="365"/>
    </location>
</feature>
<keyword evidence="3 9" id="KW-1133">Transmembrane helix</keyword>
<keyword evidence="5 9" id="KW-0472">Membrane</keyword>
<dbReference type="PRINTS" id="PR00237">
    <property type="entry name" value="GPCRRHODOPSN"/>
</dbReference>
<dbReference type="SUPFAM" id="SSF81321">
    <property type="entry name" value="Family A G protein-coupled receptor-like"/>
    <property type="match status" value="1"/>
</dbReference>
<dbReference type="PANTHER" id="PTHR45695:SF9">
    <property type="entry name" value="LEUCOKININ RECEPTOR"/>
    <property type="match status" value="1"/>
</dbReference>
<feature type="transmembrane region" description="Helical" evidence="9">
    <location>
        <begin position="98"/>
        <end position="120"/>
    </location>
</feature>
<evidence type="ECO:0000256" key="1">
    <source>
        <dbReference type="ARBA" id="ARBA00004141"/>
    </source>
</evidence>
<name>A0A6P8HTN9_ACTTE</name>
<evidence type="ECO:0000259" key="10">
    <source>
        <dbReference type="PROSITE" id="PS50262"/>
    </source>
</evidence>